<dbReference type="AlphaFoldDB" id="A0A0N4YAD0"/>
<protein>
    <submittedName>
        <fullName evidence="5">RxLR effector protein</fullName>
    </submittedName>
</protein>
<keyword evidence="1" id="KW-0175">Coiled coil</keyword>
<keyword evidence="4" id="KW-1185">Reference proteome</keyword>
<feature type="coiled-coil region" evidence="1">
    <location>
        <begin position="19"/>
        <end position="46"/>
    </location>
</feature>
<name>A0A0N4YAD0_NIPBR</name>
<dbReference type="Proteomes" id="UP000271162">
    <property type="component" value="Unassembled WGS sequence"/>
</dbReference>
<proteinExistence type="predicted"/>
<evidence type="ECO:0000256" key="1">
    <source>
        <dbReference type="SAM" id="Coils"/>
    </source>
</evidence>
<organism evidence="5">
    <name type="scientific">Nippostrongylus brasiliensis</name>
    <name type="common">Rat hookworm</name>
    <dbReference type="NCBI Taxonomy" id="27835"/>
    <lineage>
        <taxon>Eukaryota</taxon>
        <taxon>Metazoa</taxon>
        <taxon>Ecdysozoa</taxon>
        <taxon>Nematoda</taxon>
        <taxon>Chromadorea</taxon>
        <taxon>Rhabditida</taxon>
        <taxon>Rhabditina</taxon>
        <taxon>Rhabditomorpha</taxon>
        <taxon>Strongyloidea</taxon>
        <taxon>Heligmosomidae</taxon>
        <taxon>Nippostrongylus</taxon>
    </lineage>
</organism>
<dbReference type="EMBL" id="UYSL01021010">
    <property type="protein sequence ID" value="VDL76928.1"/>
    <property type="molecule type" value="Genomic_DNA"/>
</dbReference>
<reference evidence="3 4" key="2">
    <citation type="submission" date="2018-11" db="EMBL/GenBank/DDBJ databases">
        <authorList>
            <consortium name="Pathogen Informatics"/>
        </authorList>
    </citation>
    <scope>NUCLEOTIDE SEQUENCE [LARGE SCALE GENOMIC DNA]</scope>
</reference>
<feature type="signal peptide" evidence="2">
    <location>
        <begin position="1"/>
        <end position="20"/>
    </location>
</feature>
<evidence type="ECO:0000313" key="5">
    <source>
        <dbReference type="WBParaSite" id="NBR_0001333801-mRNA-1"/>
    </source>
</evidence>
<keyword evidence="2" id="KW-0732">Signal</keyword>
<accession>A0A0N4YAD0</accession>
<dbReference type="WBParaSite" id="NBR_0001333801-mRNA-1">
    <property type="protein sequence ID" value="NBR_0001333801-mRNA-1"/>
    <property type="gene ID" value="NBR_0001333801"/>
</dbReference>
<reference evidence="5" key="1">
    <citation type="submission" date="2017-02" db="UniProtKB">
        <authorList>
            <consortium name="WormBaseParasite"/>
        </authorList>
    </citation>
    <scope>IDENTIFICATION</scope>
</reference>
<gene>
    <name evidence="3" type="ORF">NBR_LOCUS13339</name>
</gene>
<evidence type="ECO:0000313" key="4">
    <source>
        <dbReference type="Proteomes" id="UP000271162"/>
    </source>
</evidence>
<evidence type="ECO:0000256" key="2">
    <source>
        <dbReference type="SAM" id="SignalP"/>
    </source>
</evidence>
<feature type="chain" id="PRO_5043125446" evidence="2">
    <location>
        <begin position="21"/>
        <end position="111"/>
    </location>
</feature>
<sequence>MRTRLLALVLLIAAASFVDAKKKKDLDELESLLENIDEDQDNADSTPTKKRERKASFVVVYLTMASRIVTFLSNPSSLRFSFTVLSLVSARFLKSQDGAIPSEFVSDDDNA</sequence>
<evidence type="ECO:0000313" key="3">
    <source>
        <dbReference type="EMBL" id="VDL76928.1"/>
    </source>
</evidence>